<organism evidence="2 3">
    <name type="scientific">Microbacterium kribbense</name>
    <dbReference type="NCBI Taxonomy" id="433645"/>
    <lineage>
        <taxon>Bacteria</taxon>
        <taxon>Bacillati</taxon>
        <taxon>Actinomycetota</taxon>
        <taxon>Actinomycetes</taxon>
        <taxon>Micrococcales</taxon>
        <taxon>Microbacteriaceae</taxon>
        <taxon>Microbacterium</taxon>
    </lineage>
</organism>
<accession>A0ABP7GT19</accession>
<protein>
    <submittedName>
        <fullName evidence="2">Uncharacterized protein</fullName>
    </submittedName>
</protein>
<comment type="caution">
    <text evidence="2">The sequence shown here is derived from an EMBL/GenBank/DDBJ whole genome shotgun (WGS) entry which is preliminary data.</text>
</comment>
<dbReference type="EMBL" id="BAABAF010000008">
    <property type="protein sequence ID" value="GAA3769397.1"/>
    <property type="molecule type" value="Genomic_DNA"/>
</dbReference>
<keyword evidence="1" id="KW-1133">Transmembrane helix</keyword>
<keyword evidence="3" id="KW-1185">Reference proteome</keyword>
<name>A0ABP7GT19_9MICO</name>
<evidence type="ECO:0000256" key="1">
    <source>
        <dbReference type="SAM" id="Phobius"/>
    </source>
</evidence>
<evidence type="ECO:0000313" key="2">
    <source>
        <dbReference type="EMBL" id="GAA3769397.1"/>
    </source>
</evidence>
<feature type="transmembrane region" description="Helical" evidence="1">
    <location>
        <begin position="40"/>
        <end position="70"/>
    </location>
</feature>
<feature type="transmembrane region" description="Helical" evidence="1">
    <location>
        <begin position="148"/>
        <end position="169"/>
    </location>
</feature>
<keyword evidence="1" id="KW-0472">Membrane</keyword>
<evidence type="ECO:0000313" key="3">
    <source>
        <dbReference type="Proteomes" id="UP001500540"/>
    </source>
</evidence>
<sequence length="172" mass="17607">MSGAGTRRPAAASVPLMALRAAVVVVAGAAFALAPPPYAIAALVMALAGAIWPTSLLTWGALLVVALAQLGHLPTAGDWHPYLALVVVHLLHALGSLTLALPARGVLQLRALARPARRWLLVQVPAQVLLVVGLLAQRMPREGLVPAGLVAVAAAVCAVAIAVLLRALAPRR</sequence>
<feature type="transmembrane region" description="Helical" evidence="1">
    <location>
        <begin position="12"/>
        <end position="33"/>
    </location>
</feature>
<feature type="transmembrane region" description="Helical" evidence="1">
    <location>
        <begin position="119"/>
        <end position="136"/>
    </location>
</feature>
<feature type="transmembrane region" description="Helical" evidence="1">
    <location>
        <begin position="82"/>
        <end position="107"/>
    </location>
</feature>
<dbReference type="Proteomes" id="UP001500540">
    <property type="component" value="Unassembled WGS sequence"/>
</dbReference>
<proteinExistence type="predicted"/>
<keyword evidence="1" id="KW-0812">Transmembrane</keyword>
<dbReference type="RefSeq" id="WP_344783581.1">
    <property type="nucleotide sequence ID" value="NZ_BAABAF010000008.1"/>
</dbReference>
<reference evidence="3" key="1">
    <citation type="journal article" date="2019" name="Int. J. Syst. Evol. Microbiol.">
        <title>The Global Catalogue of Microorganisms (GCM) 10K type strain sequencing project: providing services to taxonomists for standard genome sequencing and annotation.</title>
        <authorList>
            <consortium name="The Broad Institute Genomics Platform"/>
            <consortium name="The Broad Institute Genome Sequencing Center for Infectious Disease"/>
            <person name="Wu L."/>
            <person name="Ma J."/>
        </authorList>
    </citation>
    <scope>NUCLEOTIDE SEQUENCE [LARGE SCALE GENOMIC DNA]</scope>
    <source>
        <strain evidence="3">JCM 16950</strain>
    </source>
</reference>
<gene>
    <name evidence="2" type="ORF">GCM10022240_22250</name>
</gene>